<evidence type="ECO:0000256" key="6">
    <source>
        <dbReference type="ARBA" id="ARBA00023163"/>
    </source>
</evidence>
<feature type="compositionally biased region" description="Low complexity" evidence="8">
    <location>
        <begin position="801"/>
        <end position="828"/>
    </location>
</feature>
<feature type="region of interest" description="Disordered" evidence="8">
    <location>
        <begin position="630"/>
        <end position="659"/>
    </location>
</feature>
<dbReference type="Proteomes" id="UP001172155">
    <property type="component" value="Unassembled WGS sequence"/>
</dbReference>
<sequence>MLPCVDQRKTRCDPTLPRCLPCKRANAKCDYFDTTKNKRIDRSYVVNLMERARKLRAELSQYTDEDGEPGGSHEAMGGMVRLNDTDETPRYLGPSSGIAMTRLLMEEAKRYTESKSISELVPEVRARRLERANRSSSSKKSYPILSAVPAESLPGRPILDRLIDVYCQRAQMLMQPLHEKSLVDDIDAVFNGDMDPYKRFVTNMVVAISLQKLDLQYAGLADSYYLAAMLHFEEVVQPKDLKTLQCLVLIGQYSLLTPTRTAVYYVIGLAVGICQQLGLCEEKTIAMGTTDPQIIDLRRRLCWNVTTNEFGLAHIMGRPNGFGKSDEYMDVEFFATVDDEFITPEGITDGPVSDKKLIAIHFCKMRLLQAEIRRVLYDRKRAQPDRESHPWFSEMEQKLDKWRDSAPEQPSWCRPWFMGRYHTMVITMYRPSPQLPKPSSESAQRCFESAKYVLCLSHAQVKRGSVDLTWVFLLVIYMVLNTLLWTISSYPEVRAKYPRDQAEELVEAALDIIRQCYERWPGSSAASDLYVVFAKACMQSYDVKEDSPTTTEDSFANTMSTPRSRTGADSPDSDSTTPGPPRGPESPSPMLFKNASPFGYDMGAAKEEMASQHTFASPFQSHLAFRSNSIFHNPGTDSNGRRGSYFPPDFTHTNDQTAPGNMDGAALSQTSFMSSSTTPVMRNDLPSPPDSVAPSSSTLSNRILSPALSPSGFQTTHPDLTPTMAHATPDMSSLQASPLPPNLKYEHAGFHSPQMKPPPFIPNNSRSAYTLPTPRSRTPTPAPHRPTPPLAGPSPLRRRPASPTAPRPTTGAAAAAARAPPSSRSASG</sequence>
<keyword evidence="11" id="KW-1185">Reference proteome</keyword>
<accession>A0AA40K5I8</accession>
<feature type="compositionally biased region" description="Low complexity" evidence="8">
    <location>
        <begin position="567"/>
        <end position="577"/>
    </location>
</feature>
<dbReference type="GO" id="GO:0006351">
    <property type="term" value="P:DNA-templated transcription"/>
    <property type="evidence" value="ECO:0007669"/>
    <property type="project" value="InterPro"/>
</dbReference>
<gene>
    <name evidence="10" type="ORF">B0T18DRAFT_158487</name>
</gene>
<keyword evidence="3" id="KW-0862">Zinc</keyword>
<protein>
    <submittedName>
        <fullName evidence="10">Fungal-specific transcription factor domain-containing protein</fullName>
    </submittedName>
</protein>
<dbReference type="InterPro" id="IPR001138">
    <property type="entry name" value="Zn2Cys6_DnaBD"/>
</dbReference>
<dbReference type="CDD" id="cd12148">
    <property type="entry name" value="fungal_TF_MHR"/>
    <property type="match status" value="1"/>
</dbReference>
<dbReference type="InterPro" id="IPR036864">
    <property type="entry name" value="Zn2-C6_fun-type_DNA-bd_sf"/>
</dbReference>
<dbReference type="CDD" id="cd00067">
    <property type="entry name" value="GAL4"/>
    <property type="match status" value="1"/>
</dbReference>
<evidence type="ECO:0000256" key="4">
    <source>
        <dbReference type="ARBA" id="ARBA00023015"/>
    </source>
</evidence>
<dbReference type="GO" id="GO:0045944">
    <property type="term" value="P:positive regulation of transcription by RNA polymerase II"/>
    <property type="evidence" value="ECO:0007669"/>
    <property type="project" value="TreeGrafter"/>
</dbReference>
<evidence type="ECO:0000256" key="3">
    <source>
        <dbReference type="ARBA" id="ARBA00022833"/>
    </source>
</evidence>
<keyword evidence="6" id="KW-0804">Transcription</keyword>
<keyword evidence="2" id="KW-0479">Metal-binding</keyword>
<evidence type="ECO:0000313" key="11">
    <source>
        <dbReference type="Proteomes" id="UP001172155"/>
    </source>
</evidence>
<feature type="domain" description="Xylanolytic transcriptional activator regulatory" evidence="9">
    <location>
        <begin position="263"/>
        <end position="340"/>
    </location>
</feature>
<dbReference type="InterPro" id="IPR007219">
    <property type="entry name" value="XnlR_reg_dom"/>
</dbReference>
<dbReference type="EMBL" id="JAUKUD010000004">
    <property type="protein sequence ID" value="KAK0746728.1"/>
    <property type="molecule type" value="Genomic_DNA"/>
</dbReference>
<dbReference type="GO" id="GO:0043565">
    <property type="term" value="F:sequence-specific DNA binding"/>
    <property type="evidence" value="ECO:0007669"/>
    <property type="project" value="TreeGrafter"/>
</dbReference>
<dbReference type="GO" id="GO:0000981">
    <property type="term" value="F:DNA-binding transcription factor activity, RNA polymerase II-specific"/>
    <property type="evidence" value="ECO:0007669"/>
    <property type="project" value="InterPro"/>
</dbReference>
<evidence type="ECO:0000256" key="1">
    <source>
        <dbReference type="ARBA" id="ARBA00004123"/>
    </source>
</evidence>
<feature type="region of interest" description="Disordered" evidence="8">
    <location>
        <begin position="672"/>
        <end position="828"/>
    </location>
</feature>
<evidence type="ECO:0000256" key="5">
    <source>
        <dbReference type="ARBA" id="ARBA00023125"/>
    </source>
</evidence>
<reference evidence="10" key="1">
    <citation type="submission" date="2023-06" db="EMBL/GenBank/DDBJ databases">
        <title>Genome-scale phylogeny and comparative genomics of the fungal order Sordariales.</title>
        <authorList>
            <consortium name="Lawrence Berkeley National Laboratory"/>
            <person name="Hensen N."/>
            <person name="Bonometti L."/>
            <person name="Westerberg I."/>
            <person name="Brannstrom I.O."/>
            <person name="Guillou S."/>
            <person name="Cros-Aarteil S."/>
            <person name="Calhoun S."/>
            <person name="Haridas S."/>
            <person name="Kuo A."/>
            <person name="Mondo S."/>
            <person name="Pangilinan J."/>
            <person name="Riley R."/>
            <person name="LaButti K."/>
            <person name="Andreopoulos B."/>
            <person name="Lipzen A."/>
            <person name="Chen C."/>
            <person name="Yanf M."/>
            <person name="Daum C."/>
            <person name="Ng V."/>
            <person name="Clum A."/>
            <person name="Steindorff A."/>
            <person name="Ohm R."/>
            <person name="Martin F."/>
            <person name="Silar P."/>
            <person name="Natvig D."/>
            <person name="Lalanne C."/>
            <person name="Gautier V."/>
            <person name="Ament-velasquez S.L."/>
            <person name="Kruys A."/>
            <person name="Hutchinson M.I."/>
            <person name="Powell A.J."/>
            <person name="Barry K."/>
            <person name="Miller A.N."/>
            <person name="Grigoriev I.V."/>
            <person name="Debuchy R."/>
            <person name="Gladieux P."/>
            <person name="Thoren M.H."/>
            <person name="Johannesson H."/>
        </authorList>
    </citation>
    <scope>NUCLEOTIDE SEQUENCE</scope>
    <source>
        <strain evidence="10">SMH3187-1</strain>
    </source>
</reference>
<feature type="compositionally biased region" description="Pro residues" evidence="8">
    <location>
        <begin position="578"/>
        <end position="587"/>
    </location>
</feature>
<proteinExistence type="predicted"/>
<feature type="compositionally biased region" description="Low complexity" evidence="8">
    <location>
        <begin position="770"/>
        <end position="779"/>
    </location>
</feature>
<feature type="region of interest" description="Disordered" evidence="8">
    <location>
        <begin position="545"/>
        <end position="595"/>
    </location>
</feature>
<evidence type="ECO:0000256" key="7">
    <source>
        <dbReference type="ARBA" id="ARBA00023242"/>
    </source>
</evidence>
<dbReference type="SMART" id="SM00906">
    <property type="entry name" value="Fungal_trans"/>
    <property type="match status" value="1"/>
</dbReference>
<dbReference type="GO" id="GO:0005634">
    <property type="term" value="C:nucleus"/>
    <property type="evidence" value="ECO:0007669"/>
    <property type="project" value="UniProtKB-SubCell"/>
</dbReference>
<evidence type="ECO:0000256" key="2">
    <source>
        <dbReference type="ARBA" id="ARBA00022723"/>
    </source>
</evidence>
<comment type="caution">
    <text evidence="10">The sequence shown here is derived from an EMBL/GenBank/DDBJ whole genome shotgun (WGS) entry which is preliminary data.</text>
</comment>
<dbReference type="GO" id="GO:0008270">
    <property type="term" value="F:zinc ion binding"/>
    <property type="evidence" value="ECO:0007669"/>
    <property type="project" value="InterPro"/>
</dbReference>
<evidence type="ECO:0000313" key="10">
    <source>
        <dbReference type="EMBL" id="KAK0746728.1"/>
    </source>
</evidence>
<feature type="compositionally biased region" description="Polar residues" evidence="8">
    <location>
        <begin position="548"/>
        <end position="564"/>
    </location>
</feature>
<keyword evidence="4" id="KW-0805">Transcription regulation</keyword>
<name>A0AA40K5I8_9PEZI</name>
<comment type="subcellular location">
    <subcellularLocation>
        <location evidence="1">Nucleus</location>
    </subcellularLocation>
</comment>
<dbReference type="Pfam" id="PF04082">
    <property type="entry name" value="Fungal_trans"/>
    <property type="match status" value="1"/>
</dbReference>
<keyword evidence="5" id="KW-0238">DNA-binding</keyword>
<evidence type="ECO:0000256" key="8">
    <source>
        <dbReference type="SAM" id="MobiDB-lite"/>
    </source>
</evidence>
<dbReference type="PANTHER" id="PTHR47782:SF8">
    <property type="entry name" value="ZN(II)2CYS6 TRANSCRIPTION FACTOR (EUROFUNG)"/>
    <property type="match status" value="1"/>
</dbReference>
<dbReference type="PANTHER" id="PTHR47782">
    <property type="entry name" value="ZN(II)2CYS6 TRANSCRIPTION FACTOR (EUROFUNG)-RELATED"/>
    <property type="match status" value="1"/>
</dbReference>
<feature type="compositionally biased region" description="Pro residues" evidence="8">
    <location>
        <begin position="780"/>
        <end position="792"/>
    </location>
</feature>
<keyword evidence="7" id="KW-0539">Nucleus</keyword>
<dbReference type="AlphaFoldDB" id="A0AA40K5I8"/>
<evidence type="ECO:0000259" key="9">
    <source>
        <dbReference type="SMART" id="SM00906"/>
    </source>
</evidence>
<dbReference type="Gene3D" id="4.10.240.10">
    <property type="entry name" value="Zn(2)-C6 fungal-type DNA-binding domain"/>
    <property type="match status" value="1"/>
</dbReference>
<organism evidence="10 11">
    <name type="scientific">Schizothecium vesticola</name>
    <dbReference type="NCBI Taxonomy" id="314040"/>
    <lineage>
        <taxon>Eukaryota</taxon>
        <taxon>Fungi</taxon>
        <taxon>Dikarya</taxon>
        <taxon>Ascomycota</taxon>
        <taxon>Pezizomycotina</taxon>
        <taxon>Sordariomycetes</taxon>
        <taxon>Sordariomycetidae</taxon>
        <taxon>Sordariales</taxon>
        <taxon>Schizotheciaceae</taxon>
        <taxon>Schizothecium</taxon>
    </lineage>
</organism>
<dbReference type="InterPro" id="IPR052202">
    <property type="entry name" value="Yeast_MetPath_Reg"/>
</dbReference>